<dbReference type="PANTHER" id="PTHR12478:SF16">
    <property type="entry name" value="PROTEIN CHARYBDE-RELATED"/>
    <property type="match status" value="1"/>
</dbReference>
<dbReference type="Proteomes" id="UP000007875">
    <property type="component" value="Unassembled WGS sequence"/>
</dbReference>
<comment type="subcellular location">
    <subcellularLocation>
        <location evidence="1">Cytoplasm</location>
    </subcellularLocation>
</comment>
<dbReference type="InParanoid" id="H2Z576"/>
<dbReference type="InterPro" id="IPR012918">
    <property type="entry name" value="RTP801-like"/>
</dbReference>
<reference evidence="4" key="2">
    <citation type="submission" date="2025-08" db="UniProtKB">
        <authorList>
            <consortium name="Ensembl"/>
        </authorList>
    </citation>
    <scope>IDENTIFICATION</scope>
</reference>
<dbReference type="GeneTree" id="ENSGT00530000063652"/>
<dbReference type="AlphaFoldDB" id="H2Z576"/>
<dbReference type="GO" id="GO:0009968">
    <property type="term" value="P:negative regulation of signal transduction"/>
    <property type="evidence" value="ECO:0007669"/>
    <property type="project" value="InterPro"/>
</dbReference>
<dbReference type="GO" id="GO:0032006">
    <property type="term" value="P:regulation of TOR signaling"/>
    <property type="evidence" value="ECO:0007669"/>
    <property type="project" value="TreeGrafter"/>
</dbReference>
<reference evidence="4" key="3">
    <citation type="submission" date="2025-09" db="UniProtKB">
        <authorList>
            <consortium name="Ensembl"/>
        </authorList>
    </citation>
    <scope>IDENTIFICATION</scope>
</reference>
<organism evidence="4 5">
    <name type="scientific">Ciona savignyi</name>
    <name type="common">Pacific transparent sea squirt</name>
    <dbReference type="NCBI Taxonomy" id="51511"/>
    <lineage>
        <taxon>Eukaryota</taxon>
        <taxon>Metazoa</taxon>
        <taxon>Chordata</taxon>
        <taxon>Tunicata</taxon>
        <taxon>Ascidiacea</taxon>
        <taxon>Phlebobranchia</taxon>
        <taxon>Cionidae</taxon>
        <taxon>Ciona</taxon>
    </lineage>
</organism>
<dbReference type="Gene3D" id="3.90.470.40">
    <property type="entry name" value="RTP801-like"/>
    <property type="match status" value="1"/>
</dbReference>
<dbReference type="GO" id="GO:0006915">
    <property type="term" value="P:apoptotic process"/>
    <property type="evidence" value="ECO:0007669"/>
    <property type="project" value="TreeGrafter"/>
</dbReference>
<dbReference type="Pfam" id="PF07809">
    <property type="entry name" value="RTP801_C"/>
    <property type="match status" value="1"/>
</dbReference>
<dbReference type="GO" id="GO:0005737">
    <property type="term" value="C:cytoplasm"/>
    <property type="evidence" value="ECO:0007669"/>
    <property type="project" value="UniProtKB-SubCell"/>
</dbReference>
<evidence type="ECO:0000313" key="4">
    <source>
        <dbReference type="Ensembl" id="ENSCSAVP00000012738.1"/>
    </source>
</evidence>
<keyword evidence="3" id="KW-0963">Cytoplasm</keyword>
<accession>H2Z576</accession>
<comment type="similarity">
    <text evidence="2">Belongs to the DDIT4 family.</text>
</comment>
<name>H2Z576_CIOSA</name>
<protein>
    <submittedName>
        <fullName evidence="4">Uncharacterized protein</fullName>
    </submittedName>
</protein>
<dbReference type="PANTHER" id="PTHR12478">
    <property type="entry name" value="DNA-DAMAGE-INDUCIBLE TRANSCRIPT 4 PROTEIN DDIT4"/>
    <property type="match status" value="1"/>
</dbReference>
<evidence type="ECO:0000313" key="5">
    <source>
        <dbReference type="Proteomes" id="UP000007875"/>
    </source>
</evidence>
<dbReference type="Ensembl" id="ENSCSAVT00000012887.1">
    <property type="protein sequence ID" value="ENSCSAVP00000012738.1"/>
    <property type="gene ID" value="ENSCSAVG00000007478.1"/>
</dbReference>
<evidence type="ECO:0000256" key="3">
    <source>
        <dbReference type="ARBA" id="ARBA00022490"/>
    </source>
</evidence>
<reference evidence="5" key="1">
    <citation type="submission" date="2003-08" db="EMBL/GenBank/DDBJ databases">
        <authorList>
            <person name="Birren B."/>
            <person name="Nusbaum C."/>
            <person name="Abebe A."/>
            <person name="Abouelleil A."/>
            <person name="Adekoya E."/>
            <person name="Ait-zahra M."/>
            <person name="Allen N."/>
            <person name="Allen T."/>
            <person name="An P."/>
            <person name="Anderson M."/>
            <person name="Anderson S."/>
            <person name="Arachchi H."/>
            <person name="Armbruster J."/>
            <person name="Bachantsang P."/>
            <person name="Baldwin J."/>
            <person name="Barry A."/>
            <person name="Bayul T."/>
            <person name="Blitshsteyn B."/>
            <person name="Bloom T."/>
            <person name="Blye J."/>
            <person name="Boguslavskiy L."/>
            <person name="Borowsky M."/>
            <person name="Boukhgalter B."/>
            <person name="Brunache A."/>
            <person name="Butler J."/>
            <person name="Calixte N."/>
            <person name="Calvo S."/>
            <person name="Camarata J."/>
            <person name="Campo K."/>
            <person name="Chang J."/>
            <person name="Cheshatsang Y."/>
            <person name="Citroen M."/>
            <person name="Collymore A."/>
            <person name="Considine T."/>
            <person name="Cook A."/>
            <person name="Cooke P."/>
            <person name="Corum B."/>
            <person name="Cuomo C."/>
            <person name="David R."/>
            <person name="Dawoe T."/>
            <person name="Degray S."/>
            <person name="Dodge S."/>
            <person name="Dooley K."/>
            <person name="Dorje P."/>
            <person name="Dorjee K."/>
            <person name="Dorris L."/>
            <person name="Duffey N."/>
            <person name="Dupes A."/>
            <person name="Elkins T."/>
            <person name="Engels R."/>
            <person name="Erickson J."/>
            <person name="Farina A."/>
            <person name="Faro S."/>
            <person name="Ferreira P."/>
            <person name="Fischer H."/>
            <person name="Fitzgerald M."/>
            <person name="Foley K."/>
            <person name="Gage D."/>
            <person name="Galagan J."/>
            <person name="Gearin G."/>
            <person name="Gnerre S."/>
            <person name="Gnirke A."/>
            <person name="Goyette A."/>
            <person name="Graham J."/>
            <person name="Grandbois E."/>
            <person name="Gyaltsen K."/>
            <person name="Hafez N."/>
            <person name="Hagopian D."/>
            <person name="Hagos B."/>
            <person name="Hall J."/>
            <person name="Hatcher B."/>
            <person name="Heller A."/>
            <person name="Higgins H."/>
            <person name="Honan T."/>
            <person name="Horn A."/>
            <person name="Houde N."/>
            <person name="Hughes L."/>
            <person name="Hulme W."/>
            <person name="Husby E."/>
            <person name="Iliev I."/>
            <person name="Jaffe D."/>
            <person name="Jones C."/>
            <person name="Kamal M."/>
            <person name="Kamat A."/>
            <person name="Kamvysselis M."/>
            <person name="Karlsson E."/>
            <person name="Kells C."/>
            <person name="Kieu A."/>
            <person name="Kisner P."/>
            <person name="Kodira C."/>
            <person name="Kulbokas E."/>
            <person name="Labutti K."/>
            <person name="Lama D."/>
            <person name="Landers T."/>
            <person name="Leger J."/>
            <person name="Levine S."/>
            <person name="Lewis D."/>
            <person name="Lewis T."/>
            <person name="Lindblad-toh K."/>
            <person name="Liu X."/>
            <person name="Lokyitsang T."/>
            <person name="Lokyitsang Y."/>
            <person name="Lucien O."/>
            <person name="Lui A."/>
            <person name="Ma L.J."/>
            <person name="Mabbitt R."/>
            <person name="Macdonald J."/>
            <person name="Maclean C."/>
            <person name="Major J."/>
            <person name="Manning J."/>
            <person name="Marabella R."/>
            <person name="Maru K."/>
            <person name="Matthews C."/>
            <person name="Mauceli E."/>
            <person name="Mccarthy M."/>
            <person name="Mcdonough S."/>
            <person name="Mcghee T."/>
            <person name="Meldrim J."/>
            <person name="Meneus L."/>
            <person name="Mesirov J."/>
            <person name="Mihalev A."/>
            <person name="Mihova T."/>
            <person name="Mikkelsen T."/>
            <person name="Mlenga V."/>
            <person name="Moru K."/>
            <person name="Mozes J."/>
            <person name="Mulrain L."/>
            <person name="Munson G."/>
            <person name="Naylor J."/>
            <person name="Newes C."/>
            <person name="Nguyen C."/>
            <person name="Nguyen N."/>
            <person name="Nguyen T."/>
            <person name="Nicol R."/>
            <person name="Nielsen C."/>
            <person name="Nizzari M."/>
            <person name="Norbu C."/>
            <person name="Norbu N."/>
            <person name="O'donnell P."/>
            <person name="Okoawo O."/>
            <person name="O'leary S."/>
            <person name="Omotosho B."/>
            <person name="O'neill K."/>
            <person name="Osman S."/>
            <person name="Parker S."/>
            <person name="Perrin D."/>
            <person name="Phunkhang P."/>
            <person name="Piqani B."/>
            <person name="Purcell S."/>
            <person name="Rachupka T."/>
            <person name="Ramasamy U."/>
            <person name="Rameau R."/>
            <person name="Ray V."/>
            <person name="Raymond C."/>
            <person name="Retta R."/>
            <person name="Richardson S."/>
            <person name="Rise C."/>
            <person name="Rodriguez J."/>
            <person name="Rogers J."/>
            <person name="Rogov P."/>
            <person name="Rutman M."/>
            <person name="Schupbach R."/>
            <person name="Seaman C."/>
            <person name="Settipalli S."/>
            <person name="Sharpe T."/>
            <person name="Sheridan J."/>
            <person name="Sherpa N."/>
            <person name="Shi J."/>
            <person name="Smirnov S."/>
            <person name="Smith C."/>
            <person name="Sougnez C."/>
            <person name="Spencer B."/>
            <person name="Stalker J."/>
            <person name="Stange-thomann N."/>
            <person name="Stavropoulos S."/>
            <person name="Stetson K."/>
            <person name="Stone C."/>
            <person name="Stone S."/>
            <person name="Stubbs M."/>
            <person name="Talamas J."/>
            <person name="Tchuinga P."/>
            <person name="Tenzing P."/>
            <person name="Tesfaye S."/>
            <person name="Theodore J."/>
            <person name="Thoulutsang Y."/>
            <person name="Topham K."/>
            <person name="Towey S."/>
            <person name="Tsamla T."/>
            <person name="Tsomo N."/>
            <person name="Vallee D."/>
            <person name="Vassiliev H."/>
            <person name="Venkataraman V."/>
            <person name="Vinson J."/>
            <person name="Vo A."/>
            <person name="Wade C."/>
            <person name="Wang S."/>
            <person name="Wangchuk T."/>
            <person name="Wangdi T."/>
            <person name="Whittaker C."/>
            <person name="Wilkinson J."/>
            <person name="Wu Y."/>
            <person name="Wyman D."/>
            <person name="Yadav S."/>
            <person name="Yang S."/>
            <person name="Yang X."/>
            <person name="Yeager S."/>
            <person name="Yee E."/>
            <person name="Young G."/>
            <person name="Zainoun J."/>
            <person name="Zembeck L."/>
            <person name="Zimmer A."/>
            <person name="Zody M."/>
            <person name="Lander E."/>
        </authorList>
    </citation>
    <scope>NUCLEOTIDE SEQUENCE [LARGE SCALE GENOMIC DNA]</scope>
</reference>
<dbReference type="HOGENOM" id="CLU_1250289_0_0_1"/>
<dbReference type="OMA" id="GMRACRV"/>
<keyword evidence="5" id="KW-1185">Reference proteome</keyword>
<dbReference type="InterPro" id="IPR038281">
    <property type="entry name" value="RTP801-like_C_sf"/>
</dbReference>
<proteinExistence type="inferred from homology"/>
<sequence length="221" mass="25259">MKETVPRRKSQLLLESIYSALNIQHENISDTEAGNIQRDLDESITDDSWLEEEAALREGPLIDALQIQLTSLLRQSTVFSFSFNDFLTREVAEEIRRASRQETGGMRACRVFVRMLTESDFSNKVSNTDFPFDKVSVSIGCLDLSADDTVPTFELFVYLCPSQSPLNWIRSVISAISSKTSTKQSRCRTVRLQSDFVLMKRKLFRSQNSFAKVFRQLSFNS</sequence>
<evidence type="ECO:0000256" key="2">
    <source>
        <dbReference type="ARBA" id="ARBA00010670"/>
    </source>
</evidence>
<evidence type="ECO:0000256" key="1">
    <source>
        <dbReference type="ARBA" id="ARBA00004496"/>
    </source>
</evidence>